<sequence>MGDISMIISSTEFKNNDFLKKEHEFNQFDGNGDNRSPELAWADAPAGTKSFAITVYDPDAPTGSGFWHWVAFDIPVVTQSLPANAGQSGGSKLPTGTIQSRNDYGLFGFGGPCPPVGDKAHRYIFTVHALSVEKLGIDAETTNAVARFMIQANTLATASITSYYQR</sequence>
<dbReference type="InterPro" id="IPR036610">
    <property type="entry name" value="PEBP-like_sf"/>
</dbReference>
<dbReference type="EMBL" id="MKGQ01000012">
    <property type="protein sequence ID" value="OKP02926.1"/>
    <property type="molecule type" value="Genomic_DNA"/>
</dbReference>
<reference evidence="1 2" key="1">
    <citation type="submission" date="2016-09" db="EMBL/GenBank/DDBJ databases">
        <title>Xenorhabdus thuongxuanensis sp. nov. and Xenorhabdus eapokensis sp. nov., isolated from Steinernema species.</title>
        <authorList>
            <person name="Kaempfer P."/>
            <person name="Tobias N.J."/>
            <person name="Phan Ke L."/>
            <person name="Bode H.B."/>
            <person name="Glaeser S.P."/>
        </authorList>
    </citation>
    <scope>NUCLEOTIDE SEQUENCE [LARGE SCALE GENOMIC DNA]</scope>
    <source>
        <strain evidence="1 2">DL20</strain>
    </source>
</reference>
<protein>
    <recommendedName>
        <fullName evidence="3">Kinase inhibitor</fullName>
    </recommendedName>
</protein>
<dbReference type="InterPro" id="IPR008914">
    <property type="entry name" value="PEBP"/>
</dbReference>
<dbReference type="NCBIfam" id="TIGR00481">
    <property type="entry name" value="YbhB/YbcL family Raf kinase inhibitor-like protein"/>
    <property type="match status" value="1"/>
</dbReference>
<dbReference type="SUPFAM" id="SSF49777">
    <property type="entry name" value="PEBP-like"/>
    <property type="match status" value="1"/>
</dbReference>
<accession>A0A1Q5TRS5</accession>
<dbReference type="Gene3D" id="3.90.280.10">
    <property type="entry name" value="PEBP-like"/>
    <property type="match status" value="1"/>
</dbReference>
<dbReference type="STRING" id="1873482.Xedl_02040"/>
<organism evidence="1 2">
    <name type="scientific">Xenorhabdus eapokensis</name>
    <dbReference type="NCBI Taxonomy" id="1873482"/>
    <lineage>
        <taxon>Bacteria</taxon>
        <taxon>Pseudomonadati</taxon>
        <taxon>Pseudomonadota</taxon>
        <taxon>Gammaproteobacteria</taxon>
        <taxon>Enterobacterales</taxon>
        <taxon>Morganellaceae</taxon>
        <taxon>Xenorhabdus</taxon>
    </lineage>
</organism>
<dbReference type="CDD" id="cd00865">
    <property type="entry name" value="PEBP_bact_arch"/>
    <property type="match status" value="1"/>
</dbReference>
<keyword evidence="2" id="KW-1185">Reference proteome</keyword>
<dbReference type="InterPro" id="IPR005247">
    <property type="entry name" value="YbhB_YbcL/LppC-like"/>
</dbReference>
<dbReference type="Proteomes" id="UP000186268">
    <property type="component" value="Unassembled WGS sequence"/>
</dbReference>
<dbReference type="Pfam" id="PF01161">
    <property type="entry name" value="PBP"/>
    <property type="match status" value="1"/>
</dbReference>
<comment type="caution">
    <text evidence="1">The sequence shown here is derived from an EMBL/GenBank/DDBJ whole genome shotgun (WGS) entry which is preliminary data.</text>
</comment>
<evidence type="ECO:0000313" key="1">
    <source>
        <dbReference type="EMBL" id="OKP02926.1"/>
    </source>
</evidence>
<dbReference type="AlphaFoldDB" id="A0A1Q5TRS5"/>
<dbReference type="PANTHER" id="PTHR30289">
    <property type="entry name" value="UNCHARACTERIZED PROTEIN YBCL-RELATED"/>
    <property type="match status" value="1"/>
</dbReference>
<evidence type="ECO:0000313" key="2">
    <source>
        <dbReference type="Proteomes" id="UP000186268"/>
    </source>
</evidence>
<gene>
    <name evidence="1" type="ORF">Xedl_02040</name>
</gene>
<proteinExistence type="predicted"/>
<name>A0A1Q5TRS5_9GAMM</name>
<dbReference type="PANTHER" id="PTHR30289:SF1">
    <property type="entry name" value="PEBP (PHOSPHATIDYLETHANOLAMINE-BINDING PROTEIN) FAMILY PROTEIN"/>
    <property type="match status" value="1"/>
</dbReference>
<evidence type="ECO:0008006" key="3">
    <source>
        <dbReference type="Google" id="ProtNLM"/>
    </source>
</evidence>